<organism evidence="11 12">
    <name type="scientific">Stegodyphus mimosarum</name>
    <name type="common">African social velvet spider</name>
    <dbReference type="NCBI Taxonomy" id="407821"/>
    <lineage>
        <taxon>Eukaryota</taxon>
        <taxon>Metazoa</taxon>
        <taxon>Ecdysozoa</taxon>
        <taxon>Arthropoda</taxon>
        <taxon>Chelicerata</taxon>
        <taxon>Arachnida</taxon>
        <taxon>Araneae</taxon>
        <taxon>Araneomorphae</taxon>
        <taxon>Entelegynae</taxon>
        <taxon>Eresoidea</taxon>
        <taxon>Eresidae</taxon>
        <taxon>Stegodyphus</taxon>
    </lineage>
</organism>
<feature type="binding site" evidence="8">
    <location>
        <position position="225"/>
    </location>
    <ligand>
        <name>L-serine</name>
        <dbReference type="ChEBI" id="CHEBI:33384"/>
    </ligand>
</feature>
<evidence type="ECO:0000256" key="8">
    <source>
        <dbReference type="PIRSR" id="PIRSR001529-1"/>
    </source>
</evidence>
<keyword evidence="12" id="KW-1185">Reference proteome</keyword>
<keyword evidence="4" id="KW-0547">Nucleotide-binding</keyword>
<feature type="domain" description="Aminoacyl-transfer RNA synthetases class-II family profile" evidence="10">
    <location>
        <begin position="111"/>
        <end position="353"/>
    </location>
</feature>
<evidence type="ECO:0000256" key="1">
    <source>
        <dbReference type="ARBA" id="ARBA00010728"/>
    </source>
</evidence>
<feature type="binding site" evidence="8">
    <location>
        <position position="326"/>
    </location>
    <ligand>
        <name>L-serine</name>
        <dbReference type="ChEBI" id="CHEBI:33384"/>
    </ligand>
</feature>
<accession>A0A087T710</accession>
<dbReference type="Proteomes" id="UP000054359">
    <property type="component" value="Unassembled WGS sequence"/>
</dbReference>
<dbReference type="InterPro" id="IPR045864">
    <property type="entry name" value="aa-tRNA-synth_II/BPL/LPL"/>
</dbReference>
<feature type="binding site" evidence="8">
    <location>
        <position position="172"/>
    </location>
    <ligand>
        <name>L-serine</name>
        <dbReference type="ChEBI" id="CHEBI:33384"/>
    </ligand>
</feature>
<dbReference type="STRING" id="407821.A0A087T710"/>
<dbReference type="GO" id="GO:0004828">
    <property type="term" value="F:serine-tRNA ligase activity"/>
    <property type="evidence" value="ECO:0007669"/>
    <property type="project" value="UniProtKB-EC"/>
</dbReference>
<dbReference type="EC" id="6.1.1.11" evidence="2"/>
<evidence type="ECO:0000256" key="4">
    <source>
        <dbReference type="ARBA" id="ARBA00022741"/>
    </source>
</evidence>
<dbReference type="InterPro" id="IPR006195">
    <property type="entry name" value="aa-tRNA-synth_II"/>
</dbReference>
<dbReference type="SUPFAM" id="SSF55681">
    <property type="entry name" value="Class II aaRS and biotin synthetases"/>
    <property type="match status" value="1"/>
</dbReference>
<protein>
    <recommendedName>
        <fullName evidence="2">serine--tRNA ligase</fullName>
        <ecNumber evidence="2">6.1.1.11</ecNumber>
    </recommendedName>
    <alternativeName>
        <fullName evidence="7">Seryl-tRNA synthetase</fullName>
    </alternativeName>
</protein>
<feature type="binding site" evidence="9">
    <location>
        <begin position="218"/>
        <end position="221"/>
    </location>
    <ligand>
        <name>ATP</name>
        <dbReference type="ChEBI" id="CHEBI:30616"/>
    </ligand>
</feature>
<dbReference type="AlphaFoldDB" id="A0A087T710"/>
<dbReference type="InterPro" id="IPR002317">
    <property type="entry name" value="Ser-tRNA-ligase_type_1"/>
</dbReference>
<dbReference type="Pfam" id="PF00587">
    <property type="entry name" value="tRNA-synt_2b"/>
    <property type="match status" value="1"/>
</dbReference>
<evidence type="ECO:0000313" key="11">
    <source>
        <dbReference type="EMBL" id="KFM60899.1"/>
    </source>
</evidence>
<keyword evidence="3 11" id="KW-0436">Ligase</keyword>
<dbReference type="PANTHER" id="PTHR11778">
    <property type="entry name" value="SERYL-TRNA SYNTHETASE"/>
    <property type="match status" value="1"/>
</dbReference>
<evidence type="ECO:0000256" key="2">
    <source>
        <dbReference type="ARBA" id="ARBA00012840"/>
    </source>
</evidence>
<evidence type="ECO:0000256" key="7">
    <source>
        <dbReference type="ARBA" id="ARBA00031113"/>
    </source>
</evidence>
<keyword evidence="6" id="KW-0030">Aminoacyl-tRNA synthetase</keyword>
<evidence type="ECO:0000259" key="10">
    <source>
        <dbReference type="PROSITE" id="PS50862"/>
    </source>
</evidence>
<sequence length="380" mass="43475">MSRKESCNLKYVLEQLLELHNHRNDIEKCQILKEKIAPQLLWFPNLTHPKVLENKSEEPFLLQKVGKKTAFTYFPTKFESLTKRLNVLRTKHLGHMSGSKSYFLKNDLSLLEQALVRFALSKLIKKGFQMVSVPDVVSQTSFEGCGMKTDGKHSQVYHIEDSWAPRLCLSGTSEIALASHFSQKTFQNSNLPLKLCAASRCYRAEANKHQKEKGIFRVHHFTKVEMFGITANDSGNESEELLEEFTELQKELYSELGLHFKILEMPPCELGLPAYHKIDMEAWIPTQKLYGEISSASNCTDYQSRRLAIKYYNPLSNETKFCHTVNGTACAIPRLLMTIFENFQNLDGSITVPAPLQKYMGKDVIKEKFSEKILSTKPIP</sequence>
<reference evidence="11 12" key="1">
    <citation type="submission" date="2013-11" db="EMBL/GenBank/DDBJ databases">
        <title>Genome sequencing of Stegodyphus mimosarum.</title>
        <authorList>
            <person name="Bechsgaard J."/>
        </authorList>
    </citation>
    <scope>NUCLEOTIDE SEQUENCE [LARGE SCALE GENOMIC DNA]</scope>
</reference>
<dbReference type="Gene3D" id="3.30.930.10">
    <property type="entry name" value="Bira Bifunctional Protein, Domain 2"/>
    <property type="match status" value="1"/>
</dbReference>
<dbReference type="OMA" id="PLNACGE"/>
<keyword evidence="5 9" id="KW-0067">ATP-binding</keyword>
<dbReference type="InterPro" id="IPR002314">
    <property type="entry name" value="aa-tRNA-synt_IIb"/>
</dbReference>
<dbReference type="NCBIfam" id="TIGR00414">
    <property type="entry name" value="serS"/>
    <property type="match status" value="1"/>
</dbReference>
<feature type="site" description="Important for serine binding" evidence="8">
    <location>
        <position position="328"/>
    </location>
</feature>
<dbReference type="EMBL" id="KK113728">
    <property type="protein sequence ID" value="KFM60899.1"/>
    <property type="molecule type" value="Genomic_DNA"/>
</dbReference>
<evidence type="ECO:0000256" key="9">
    <source>
        <dbReference type="PIRSR" id="PIRSR001529-2"/>
    </source>
</evidence>
<evidence type="ECO:0000256" key="3">
    <source>
        <dbReference type="ARBA" id="ARBA00022598"/>
    </source>
</evidence>
<proteinExistence type="inferred from homology"/>
<evidence type="ECO:0000256" key="6">
    <source>
        <dbReference type="ARBA" id="ARBA00023146"/>
    </source>
</evidence>
<dbReference type="OrthoDB" id="10264585at2759"/>
<feature type="binding site" evidence="8">
    <location>
        <position position="203"/>
    </location>
    <ligand>
        <name>L-serine</name>
        <dbReference type="ChEBI" id="CHEBI:33384"/>
    </ligand>
</feature>
<evidence type="ECO:0000313" key="12">
    <source>
        <dbReference type="Proteomes" id="UP000054359"/>
    </source>
</evidence>
<dbReference type="PIRSF" id="PIRSF001529">
    <property type="entry name" value="Ser-tRNA-synth_IIa"/>
    <property type="match status" value="1"/>
</dbReference>
<name>A0A087T710_STEMI</name>
<gene>
    <name evidence="11" type="ORF">X975_17135</name>
</gene>
<comment type="similarity">
    <text evidence="1">Belongs to the class-II aminoacyl-tRNA synthetase family. Type-1 seryl-tRNA synthetase subfamily.</text>
</comment>
<dbReference type="PRINTS" id="PR00981">
    <property type="entry name" value="TRNASYNTHSER"/>
</dbReference>
<feature type="binding site" evidence="9">
    <location>
        <begin position="203"/>
        <end position="205"/>
    </location>
    <ligand>
        <name>ATP</name>
        <dbReference type="ChEBI" id="CHEBI:30616"/>
    </ligand>
</feature>
<dbReference type="FunFam" id="3.30.930.10:FF:000078">
    <property type="entry name" value="Seryl-tRNA synthetase"/>
    <property type="match status" value="1"/>
</dbReference>
<dbReference type="GO" id="GO:0005524">
    <property type="term" value="F:ATP binding"/>
    <property type="evidence" value="ECO:0007669"/>
    <property type="project" value="UniProtKB-KW"/>
</dbReference>
<feature type="binding site" evidence="9">
    <location>
        <begin position="292"/>
        <end position="295"/>
    </location>
    <ligand>
        <name>ATP</name>
        <dbReference type="ChEBI" id="CHEBI:30616"/>
    </ligand>
</feature>
<dbReference type="PROSITE" id="PS50862">
    <property type="entry name" value="AA_TRNA_LIGASE_II"/>
    <property type="match status" value="1"/>
</dbReference>
<feature type="non-terminal residue" evidence="11">
    <location>
        <position position="380"/>
    </location>
</feature>
<dbReference type="GO" id="GO:0006434">
    <property type="term" value="P:seryl-tRNA aminoacylation"/>
    <property type="evidence" value="ECO:0007669"/>
    <property type="project" value="InterPro"/>
</dbReference>
<evidence type="ECO:0000256" key="5">
    <source>
        <dbReference type="ARBA" id="ARBA00022840"/>
    </source>
</evidence>